<dbReference type="EMBL" id="MFGX01000009">
    <property type="protein sequence ID" value="OGF57581.1"/>
    <property type="molecule type" value="Genomic_DNA"/>
</dbReference>
<dbReference type="CDD" id="cd22268">
    <property type="entry name" value="DPBB_RlpA-like"/>
    <property type="match status" value="1"/>
</dbReference>
<dbReference type="Gene3D" id="2.40.40.10">
    <property type="entry name" value="RlpA-like domain"/>
    <property type="match status" value="1"/>
</dbReference>
<feature type="domain" description="RlpA-like protein double-psi beta-barrel" evidence="2">
    <location>
        <begin position="13"/>
        <end position="72"/>
    </location>
</feature>
<protein>
    <recommendedName>
        <fullName evidence="2">RlpA-like protein double-psi beta-barrel domain-containing protein</fullName>
    </recommendedName>
</protein>
<evidence type="ECO:0000313" key="3">
    <source>
        <dbReference type="EMBL" id="OGF57581.1"/>
    </source>
</evidence>
<gene>
    <name evidence="3" type="ORF">A2Z21_06075</name>
</gene>
<name>A0A1F5V3V0_FRAXR</name>
<evidence type="ECO:0000259" key="2">
    <source>
        <dbReference type="Pfam" id="PF03330"/>
    </source>
</evidence>
<dbReference type="NCBIfam" id="TIGR00413">
    <property type="entry name" value="rlpA"/>
    <property type="match status" value="1"/>
</dbReference>
<dbReference type="PANTHER" id="PTHR34183">
    <property type="entry name" value="ENDOLYTIC PEPTIDOGLYCAN TRANSGLYCOSYLASE RLPA"/>
    <property type="match status" value="1"/>
</dbReference>
<evidence type="ECO:0000313" key="4">
    <source>
        <dbReference type="Proteomes" id="UP000179157"/>
    </source>
</evidence>
<dbReference type="PANTHER" id="PTHR34183:SF1">
    <property type="entry name" value="ENDOLYTIC PEPTIDOGLYCAN TRANSGLYCOSYLASE RLPA"/>
    <property type="match status" value="1"/>
</dbReference>
<comment type="caution">
    <text evidence="3">The sequence shown here is derived from an EMBL/GenBank/DDBJ whole genome shotgun (WGS) entry which is preliminary data.</text>
</comment>
<proteinExistence type="inferred from homology"/>
<dbReference type="Pfam" id="PF03330">
    <property type="entry name" value="DPBB_1"/>
    <property type="match status" value="1"/>
</dbReference>
<accession>A0A1F5V3V0</accession>
<dbReference type="AlphaFoldDB" id="A0A1F5V3V0"/>
<dbReference type="InterPro" id="IPR036908">
    <property type="entry name" value="RlpA-like_sf"/>
</dbReference>
<dbReference type="Proteomes" id="UP000179157">
    <property type="component" value="Unassembled WGS sequence"/>
</dbReference>
<comment type="similarity">
    <text evidence="1">Belongs to the RlpA family.</text>
</comment>
<dbReference type="SUPFAM" id="SSF50685">
    <property type="entry name" value="Barwin-like endoglucanases"/>
    <property type="match status" value="1"/>
</dbReference>
<reference evidence="3 4" key="1">
    <citation type="journal article" date="2016" name="Nat. Commun.">
        <title>Thousands of microbial genomes shed light on interconnected biogeochemical processes in an aquifer system.</title>
        <authorList>
            <person name="Anantharaman K."/>
            <person name="Brown C.T."/>
            <person name="Hug L.A."/>
            <person name="Sharon I."/>
            <person name="Castelle C.J."/>
            <person name="Probst A.J."/>
            <person name="Thomas B.C."/>
            <person name="Singh A."/>
            <person name="Wilkins M.J."/>
            <person name="Karaoz U."/>
            <person name="Brodie E.L."/>
            <person name="Williams K.H."/>
            <person name="Hubbard S.S."/>
            <person name="Banfield J.F."/>
        </authorList>
    </citation>
    <scope>NUCLEOTIDE SEQUENCE [LARGE SCALE GENOMIC DNA]</scope>
    <source>
        <strain evidence="4">RBG_16_55_9</strain>
    </source>
</reference>
<dbReference type="InterPro" id="IPR009009">
    <property type="entry name" value="RlpA-like_DPBB"/>
</dbReference>
<sequence length="80" mass="8714">MTSPDANCPLSKTAAHKSLPFNAIVKVVDLDTGRIVVVHIKDRGPFSPSRIIDLSRQAAEELGIIRKGTARVGLRVLLWP</sequence>
<dbReference type="InterPro" id="IPR012997">
    <property type="entry name" value="RplA"/>
</dbReference>
<evidence type="ECO:0000256" key="1">
    <source>
        <dbReference type="RuleBase" id="RU003495"/>
    </source>
</evidence>
<organism evidence="3 4">
    <name type="scientific">Fraserbacteria sp. (strain RBG_16_55_9)</name>
    <dbReference type="NCBI Taxonomy" id="1817864"/>
    <lineage>
        <taxon>Bacteria</taxon>
        <taxon>Candidatus Fraseribacteriota</taxon>
    </lineage>
</organism>